<dbReference type="AlphaFoldDB" id="A0A948RXB6"/>
<name>A0A948RXB6_UNCEI</name>
<feature type="modified residue" description="N6-(pyridoxal phosphate)lysine" evidence="4">
    <location>
        <position position="187"/>
    </location>
</feature>
<accession>A0A948RXB6</accession>
<comment type="similarity">
    <text evidence="2 5">Belongs to the DegT/DnrJ/EryC1 family.</text>
</comment>
<dbReference type="InterPro" id="IPR015422">
    <property type="entry name" value="PyrdxlP-dep_Trfase_small"/>
</dbReference>
<dbReference type="Gene3D" id="3.40.640.10">
    <property type="entry name" value="Type I PLP-dependent aspartate aminotransferase-like (Major domain)"/>
    <property type="match status" value="1"/>
</dbReference>
<dbReference type="InterPro" id="IPR000653">
    <property type="entry name" value="DegT/StrS_aminotransferase"/>
</dbReference>
<reference evidence="6" key="1">
    <citation type="submission" date="2021-05" db="EMBL/GenBank/DDBJ databases">
        <title>Energy efficiency and biological interactions define the core microbiome of deep oligotrophic groundwater.</title>
        <authorList>
            <person name="Mehrshad M."/>
            <person name="Lopez-Fernandez M."/>
            <person name="Bell E."/>
            <person name="Bernier-Latmani R."/>
            <person name="Bertilsson S."/>
            <person name="Dopson M."/>
        </authorList>
    </citation>
    <scope>NUCLEOTIDE SEQUENCE</scope>
    <source>
        <strain evidence="6">Modern_marine.mb.64</strain>
    </source>
</reference>
<gene>
    <name evidence="6" type="ORF">KJ970_12210</name>
</gene>
<dbReference type="PANTHER" id="PTHR30244:SF36">
    <property type="entry name" value="3-OXO-GLUCOSE-6-PHOSPHATE:GLUTAMATE AMINOTRANSFERASE"/>
    <property type="match status" value="1"/>
</dbReference>
<organism evidence="6 7">
    <name type="scientific">Eiseniibacteriota bacterium</name>
    <dbReference type="NCBI Taxonomy" id="2212470"/>
    <lineage>
        <taxon>Bacteria</taxon>
        <taxon>Candidatus Eiseniibacteriota</taxon>
    </lineage>
</organism>
<dbReference type="GO" id="GO:0008483">
    <property type="term" value="F:transaminase activity"/>
    <property type="evidence" value="ECO:0007669"/>
    <property type="project" value="UniProtKB-KW"/>
</dbReference>
<evidence type="ECO:0000256" key="2">
    <source>
        <dbReference type="ARBA" id="ARBA00037999"/>
    </source>
</evidence>
<dbReference type="PANTHER" id="PTHR30244">
    <property type="entry name" value="TRANSAMINASE"/>
    <property type="match status" value="1"/>
</dbReference>
<dbReference type="Proteomes" id="UP000777784">
    <property type="component" value="Unassembled WGS sequence"/>
</dbReference>
<dbReference type="Pfam" id="PF01041">
    <property type="entry name" value="DegT_DnrJ_EryC1"/>
    <property type="match status" value="1"/>
</dbReference>
<dbReference type="Gene3D" id="3.90.1150.10">
    <property type="entry name" value="Aspartate Aminotransferase, domain 1"/>
    <property type="match status" value="1"/>
</dbReference>
<evidence type="ECO:0000256" key="1">
    <source>
        <dbReference type="ARBA" id="ARBA00022898"/>
    </source>
</evidence>
<comment type="caution">
    <text evidence="6">The sequence shown here is derived from an EMBL/GenBank/DDBJ whole genome shotgun (WGS) entry which is preliminary data.</text>
</comment>
<dbReference type="GO" id="GO:0030170">
    <property type="term" value="F:pyridoxal phosphate binding"/>
    <property type="evidence" value="ECO:0007669"/>
    <property type="project" value="TreeGrafter"/>
</dbReference>
<sequence>MTDSFPFLNLLKQYEPLRREILDAIDRVLASGQWILGSEVKALEEELTPLCGAEAIGCASGTDAIYLALHALDIGPGDDVVIPTFTFFATAGAVVRTGARPVFADVSPDTYNMTAETLEAALTPQTKAVIAVHLFGQCAPMDELEAVLDGRDIPIIEDAAQSMGARWNDAPAGSMGRLGAFSFYPTKNLGGCGDGGLVTTQNADLAKRVRQLRVHGAYPKYFHHQIGTNSRLDGIQAAILRVKLRYLDKWVARRQEIARTYNETFSGMNSIQAPVIDSRAHCVWNQYTIRVIEGSRDELRASMSDRGIPTGIYYPLSLHLQPCFEYLGQGQGTLPVSERLTEQVLSLPVDPEMTPEMQGRVIEAIQSKQPA</sequence>
<evidence type="ECO:0000313" key="7">
    <source>
        <dbReference type="Proteomes" id="UP000777784"/>
    </source>
</evidence>
<keyword evidence="6" id="KW-0808">Transferase</keyword>
<evidence type="ECO:0000256" key="4">
    <source>
        <dbReference type="PIRSR" id="PIRSR000390-2"/>
    </source>
</evidence>
<proteinExistence type="inferred from homology"/>
<keyword evidence="1 4" id="KW-0663">Pyridoxal phosphate</keyword>
<protein>
    <submittedName>
        <fullName evidence="6">DegT/DnrJ/EryC1/StrS family aminotransferase</fullName>
    </submittedName>
</protein>
<dbReference type="InterPro" id="IPR015424">
    <property type="entry name" value="PyrdxlP-dep_Trfase"/>
</dbReference>
<feature type="active site" description="Proton acceptor" evidence="3">
    <location>
        <position position="187"/>
    </location>
</feature>
<evidence type="ECO:0000313" key="6">
    <source>
        <dbReference type="EMBL" id="MBU2691681.1"/>
    </source>
</evidence>
<dbReference type="InterPro" id="IPR015421">
    <property type="entry name" value="PyrdxlP-dep_Trfase_major"/>
</dbReference>
<dbReference type="GO" id="GO:0000271">
    <property type="term" value="P:polysaccharide biosynthetic process"/>
    <property type="evidence" value="ECO:0007669"/>
    <property type="project" value="TreeGrafter"/>
</dbReference>
<evidence type="ECO:0000256" key="3">
    <source>
        <dbReference type="PIRSR" id="PIRSR000390-1"/>
    </source>
</evidence>
<evidence type="ECO:0000256" key="5">
    <source>
        <dbReference type="RuleBase" id="RU004508"/>
    </source>
</evidence>
<dbReference type="SUPFAM" id="SSF53383">
    <property type="entry name" value="PLP-dependent transferases"/>
    <property type="match status" value="1"/>
</dbReference>
<dbReference type="EMBL" id="JAHJDP010000072">
    <property type="protein sequence ID" value="MBU2691681.1"/>
    <property type="molecule type" value="Genomic_DNA"/>
</dbReference>
<dbReference type="CDD" id="cd00616">
    <property type="entry name" value="AHBA_syn"/>
    <property type="match status" value="1"/>
</dbReference>
<dbReference type="PIRSF" id="PIRSF000390">
    <property type="entry name" value="PLP_StrS"/>
    <property type="match status" value="1"/>
</dbReference>
<keyword evidence="6" id="KW-0032">Aminotransferase</keyword>